<dbReference type="Gene3D" id="1.10.486.10">
    <property type="entry name" value="PCRA, domain 4"/>
    <property type="match status" value="1"/>
</dbReference>
<dbReference type="CDD" id="cd18807">
    <property type="entry name" value="SF1_C_UvrD"/>
    <property type="match status" value="1"/>
</dbReference>
<feature type="region of interest" description="Disordered" evidence="6">
    <location>
        <begin position="426"/>
        <end position="462"/>
    </location>
</feature>
<feature type="domain" description="UvrD-like helicase C-terminal" evidence="8">
    <location>
        <begin position="711"/>
        <end position="974"/>
    </location>
</feature>
<proteinExistence type="predicted"/>
<keyword evidence="10" id="KW-1185">Reference proteome</keyword>
<comment type="caution">
    <text evidence="9">The sequence shown here is derived from an EMBL/GenBank/DDBJ whole genome shotgun (WGS) entry which is preliminary data.</text>
</comment>
<evidence type="ECO:0000256" key="2">
    <source>
        <dbReference type="ARBA" id="ARBA00022801"/>
    </source>
</evidence>
<dbReference type="GO" id="GO:0004386">
    <property type="term" value="F:helicase activity"/>
    <property type="evidence" value="ECO:0007669"/>
    <property type="project" value="UniProtKB-UniRule"/>
</dbReference>
<evidence type="ECO:0000256" key="5">
    <source>
        <dbReference type="PROSITE-ProRule" id="PRU00560"/>
    </source>
</evidence>
<feature type="domain" description="UvrD-like helicase ATP-binding" evidence="7">
    <location>
        <begin position="463"/>
        <end position="710"/>
    </location>
</feature>
<dbReference type="InterPro" id="IPR014017">
    <property type="entry name" value="DNA_helicase_UvrD-like_C"/>
</dbReference>
<dbReference type="EMBL" id="JACOGI010000003">
    <property type="protein sequence ID" value="MBC3517132.1"/>
    <property type="molecule type" value="Genomic_DNA"/>
</dbReference>
<keyword evidence="1 5" id="KW-0547">Nucleotide-binding</keyword>
<keyword evidence="4 5" id="KW-0067">ATP-binding</keyword>
<dbReference type="PROSITE" id="PS51198">
    <property type="entry name" value="UVRD_HELICASE_ATP_BIND"/>
    <property type="match status" value="1"/>
</dbReference>
<evidence type="ECO:0000313" key="10">
    <source>
        <dbReference type="Proteomes" id="UP000597668"/>
    </source>
</evidence>
<dbReference type="Gene3D" id="1.10.10.160">
    <property type="match status" value="1"/>
</dbReference>
<dbReference type="CDD" id="cd19067">
    <property type="entry name" value="PfuEndoQ-like"/>
    <property type="match status" value="1"/>
</dbReference>
<dbReference type="AlphaFoldDB" id="A0A8J6IQK3"/>
<reference evidence="9" key="1">
    <citation type="submission" date="2020-08" db="EMBL/GenBank/DDBJ databases">
        <authorList>
            <person name="Liu C."/>
            <person name="Sun Q."/>
        </authorList>
    </citation>
    <scope>NUCLEOTIDE SEQUENCE</scope>
    <source>
        <strain evidence="9">NSJ-65</strain>
    </source>
</reference>
<dbReference type="Proteomes" id="UP000597668">
    <property type="component" value="Unassembled WGS sequence"/>
</dbReference>
<feature type="compositionally biased region" description="Basic and acidic residues" evidence="6">
    <location>
        <begin position="447"/>
        <end position="456"/>
    </location>
</feature>
<dbReference type="InterPro" id="IPR014016">
    <property type="entry name" value="UvrD-like_ATP-bd"/>
</dbReference>
<dbReference type="Pfam" id="PF00580">
    <property type="entry name" value="UvrD-helicase"/>
    <property type="match status" value="2"/>
</dbReference>
<accession>A0A8J6IQK3</accession>
<evidence type="ECO:0000256" key="6">
    <source>
        <dbReference type="SAM" id="MobiDB-lite"/>
    </source>
</evidence>
<keyword evidence="2 5" id="KW-0378">Hydrolase</keyword>
<dbReference type="SUPFAM" id="SSF89550">
    <property type="entry name" value="PHP domain-like"/>
    <property type="match status" value="1"/>
</dbReference>
<evidence type="ECO:0000313" key="9">
    <source>
        <dbReference type="EMBL" id="MBC3517132.1"/>
    </source>
</evidence>
<dbReference type="SUPFAM" id="SSF52540">
    <property type="entry name" value="P-loop containing nucleoside triphosphate hydrolases"/>
    <property type="match status" value="1"/>
</dbReference>
<evidence type="ECO:0000256" key="3">
    <source>
        <dbReference type="ARBA" id="ARBA00022806"/>
    </source>
</evidence>
<gene>
    <name evidence="9" type="ORF">H8K20_12100</name>
</gene>
<evidence type="ECO:0000256" key="1">
    <source>
        <dbReference type="ARBA" id="ARBA00022741"/>
    </source>
</evidence>
<dbReference type="PROSITE" id="PS51217">
    <property type="entry name" value="UVRD_HELICASE_CTER"/>
    <property type="match status" value="1"/>
</dbReference>
<evidence type="ECO:0000259" key="8">
    <source>
        <dbReference type="PROSITE" id="PS51217"/>
    </source>
</evidence>
<keyword evidence="3 5" id="KW-0347">Helicase</keyword>
<dbReference type="InterPro" id="IPR016195">
    <property type="entry name" value="Pol/histidinol_Pase-like"/>
</dbReference>
<feature type="binding site" evidence="5">
    <location>
        <begin position="484"/>
        <end position="491"/>
    </location>
    <ligand>
        <name>ATP</name>
        <dbReference type="ChEBI" id="CHEBI:30616"/>
    </ligand>
</feature>
<dbReference type="PANTHER" id="PTHR40084:SF1">
    <property type="entry name" value="PHOSPHOTRANSFERASE"/>
    <property type="match status" value="1"/>
</dbReference>
<dbReference type="GO" id="GO:0005524">
    <property type="term" value="F:ATP binding"/>
    <property type="evidence" value="ECO:0007669"/>
    <property type="project" value="UniProtKB-UniRule"/>
</dbReference>
<dbReference type="Gene3D" id="3.20.20.140">
    <property type="entry name" value="Metal-dependent hydrolases"/>
    <property type="match status" value="1"/>
</dbReference>
<protein>
    <submittedName>
        <fullName evidence="9">UvrD-helicase domain-containing protein</fullName>
    </submittedName>
</protein>
<dbReference type="GO" id="GO:0016787">
    <property type="term" value="F:hydrolase activity"/>
    <property type="evidence" value="ECO:0007669"/>
    <property type="project" value="UniProtKB-UniRule"/>
</dbReference>
<dbReference type="PANTHER" id="PTHR40084">
    <property type="entry name" value="PHOSPHOHYDROLASE, PHP FAMILY"/>
    <property type="match status" value="1"/>
</dbReference>
<organism evidence="9 10">
    <name type="scientific">Neobittarella massiliensis</name>
    <name type="common">ex Bilen et al. 2018</name>
    <dbReference type="NCBI Taxonomy" id="2041842"/>
    <lineage>
        <taxon>Bacteria</taxon>
        <taxon>Bacillati</taxon>
        <taxon>Bacillota</taxon>
        <taxon>Clostridia</taxon>
        <taxon>Eubacteriales</taxon>
        <taxon>Oscillospiraceae</taxon>
        <taxon>Neobittarella (ex Bilen et al. 2018)</taxon>
    </lineage>
</organism>
<evidence type="ECO:0000256" key="4">
    <source>
        <dbReference type="ARBA" id="ARBA00022840"/>
    </source>
</evidence>
<dbReference type="Pfam" id="PF13361">
    <property type="entry name" value="UvrD_C"/>
    <property type="match status" value="1"/>
</dbReference>
<dbReference type="InterPro" id="IPR027417">
    <property type="entry name" value="P-loop_NTPase"/>
</dbReference>
<sequence>MYIADLHIHSKYSRATSKDCDVPHLDQWARRKGIQVVGTGDFTHQAWRQELRERLQSAEEGFYTLRPEYRIPDQVAGQVCDPRFVVTGEISCIYKKDERTRKVHNVILLPSLEAADELARRLEAVGNIHSDGRPILGLDSRDLLELTLESCPEAVFVPAHIWTPHFSMFGAFSGFETVEQCFGDLSGHIHALETGLSSDPPMNWQVSSIDGYTLISNSDAHSPAKLGREANLLDTELSYPAMAAAICTGEGFAGTLEFFPEEGKYHLDGHRNCDLCIEPAETVRLGGRCPVCGKKITVGVQHRVEELADRALGTVRPGAKPYESIVPLPEIIAASTGVSATSKKVQRTYLELLRQLGPEFLILRQLDTAEIEKVAGPAIAEGIARLRRGEVQRTPGYDGAYGKIQLFDEQELELLNGQMTLLVPEKKKKAPQKREALPLTGGSADKQPVEPEEKRRLSTGPLDGLNAEQLEAATATDPVIAVIAGPGTGKTKTLVARIAHLIEQGVSPANITAVTFTNQAATEMRQRLEDMLGGKSALRGLTVGTFHSICLKLLGKVQLLNDAAAAEIAAQLIQEYGRKERPKKLLQAISAAKNSRKTGELDDIVAAYDQKLQVYGLTDLDDLLLRALQKGPGRSARFTHLLVDEFQDINPVQFDLVQCWAANSQSLFAIGDPDQAIYGFRGADAHCFERLSAGDRPVRTVVLRQNYRSTPQVLDCARAVIDHNPGEPRLLLPHLPEGEPVEYVQSATDFSEGVAIAKEIARLSGGVDMLAAQDMEQPERVYAFGEIAVLARTHHQLDLIEQCLRHDDIPCIVTGRENYLEQPEVQGVLALFSWLCQPADRPALGAALRMLWNCPEDLVQSVCRQCGEMGELEIEDLQRTFGQQPLLASWLTAVESYLPHLKDKPLKLLQQWTDNQPEQTAGLQKLLGAAAFYKTLPEMLQALILGQEGDLRRRSGKVGSGGAVQLMTLHGAKGLEFAAVILAGLSKGNLPLERGGEVDDLEEERRLFYVGITRAKEHLMLTGADKSSLFVAELPAEVRMIQRRRPAPRVQQLRFF</sequence>
<dbReference type="CDD" id="cd17932">
    <property type="entry name" value="DEXQc_UvrD"/>
    <property type="match status" value="1"/>
</dbReference>
<evidence type="ECO:0000259" key="7">
    <source>
        <dbReference type="PROSITE" id="PS51198"/>
    </source>
</evidence>
<dbReference type="InterPro" id="IPR013986">
    <property type="entry name" value="DExx_box_DNA_helicase_dom_sf"/>
</dbReference>
<dbReference type="Gene3D" id="3.40.50.300">
    <property type="entry name" value="P-loop containing nucleotide triphosphate hydrolases"/>
    <property type="match status" value="2"/>
</dbReference>
<name>A0A8J6IQK3_9FIRM</name>